<reference evidence="1 2" key="1">
    <citation type="submission" date="2014-11" db="EMBL/GenBank/DDBJ databases">
        <title>Genetic blueprint of the zoonotic pathogen Toxocara canis.</title>
        <authorList>
            <person name="Zhu X.-Q."/>
            <person name="Korhonen P.K."/>
            <person name="Cai H."/>
            <person name="Young N.D."/>
            <person name="Nejsum P."/>
            <person name="von Samson-Himmelstjerna G."/>
            <person name="Boag P.R."/>
            <person name="Tan P."/>
            <person name="Li Q."/>
            <person name="Min J."/>
            <person name="Yang Y."/>
            <person name="Wang X."/>
            <person name="Fang X."/>
            <person name="Hall R.S."/>
            <person name="Hofmann A."/>
            <person name="Sternberg P.W."/>
            <person name="Jex A.R."/>
            <person name="Gasser R.B."/>
        </authorList>
    </citation>
    <scope>NUCLEOTIDE SEQUENCE [LARGE SCALE GENOMIC DNA]</scope>
    <source>
        <strain evidence="1">PN_DK_2014</strain>
    </source>
</reference>
<dbReference type="Proteomes" id="UP000031036">
    <property type="component" value="Unassembled WGS sequence"/>
</dbReference>
<dbReference type="EMBL" id="JPKZ01002958">
    <property type="protein sequence ID" value="KHN74197.1"/>
    <property type="molecule type" value="Genomic_DNA"/>
</dbReference>
<protein>
    <submittedName>
        <fullName evidence="1">Uncharacterized protein</fullName>
    </submittedName>
</protein>
<keyword evidence="2" id="KW-1185">Reference proteome</keyword>
<evidence type="ECO:0000313" key="2">
    <source>
        <dbReference type="Proteomes" id="UP000031036"/>
    </source>
</evidence>
<name>A0A0B2UYN6_TOXCA</name>
<comment type="caution">
    <text evidence="1">The sequence shown here is derived from an EMBL/GenBank/DDBJ whole genome shotgun (WGS) entry which is preliminary data.</text>
</comment>
<evidence type="ECO:0000313" key="1">
    <source>
        <dbReference type="EMBL" id="KHN74197.1"/>
    </source>
</evidence>
<sequence>MENLLERTSYSAKLVAPGSTNKRRTSVPVLLHQREINGKSVALSSVRAWNRLCHLQMPTMMRIGDGFFDLLKDGIFLGMSNDSGYIVSILDSSSFGRYGGMEVGVMLTVMHLSSARLIPVQFFFTLFALFQ</sequence>
<organism evidence="1 2">
    <name type="scientific">Toxocara canis</name>
    <name type="common">Canine roundworm</name>
    <dbReference type="NCBI Taxonomy" id="6265"/>
    <lineage>
        <taxon>Eukaryota</taxon>
        <taxon>Metazoa</taxon>
        <taxon>Ecdysozoa</taxon>
        <taxon>Nematoda</taxon>
        <taxon>Chromadorea</taxon>
        <taxon>Rhabditida</taxon>
        <taxon>Spirurina</taxon>
        <taxon>Ascaridomorpha</taxon>
        <taxon>Ascaridoidea</taxon>
        <taxon>Toxocaridae</taxon>
        <taxon>Toxocara</taxon>
    </lineage>
</organism>
<proteinExistence type="predicted"/>
<accession>A0A0B2UYN6</accession>
<dbReference type="OrthoDB" id="5776254at2759"/>
<dbReference type="AlphaFoldDB" id="A0A0B2UYN6"/>
<gene>
    <name evidence="1" type="ORF">Tcan_18382</name>
</gene>